<sequence length="77" mass="8485">MKFNWYGQLSLKFKIAAKPISLITIVVAPRPVATQTGLTGPTIFTHFFLKVRYASQLFTQRTASNTALIGVARSVTV</sequence>
<dbReference type="EMBL" id="CP014873">
    <property type="protein sequence ID" value="ANK62609.1"/>
    <property type="molecule type" value="Genomic_DNA"/>
</dbReference>
<dbReference type="AlphaFoldDB" id="A0A192H1D1"/>
<dbReference type="GeneID" id="42982072"/>
<dbReference type="STRING" id="375175.AYR53_07380"/>
<organism evidence="1 2">
    <name type="scientific">Loigolactobacillus backii</name>
    <dbReference type="NCBI Taxonomy" id="375175"/>
    <lineage>
        <taxon>Bacteria</taxon>
        <taxon>Bacillati</taxon>
        <taxon>Bacillota</taxon>
        <taxon>Bacilli</taxon>
        <taxon>Lactobacillales</taxon>
        <taxon>Lactobacillaceae</taxon>
        <taxon>Loigolactobacillus</taxon>
    </lineage>
</organism>
<gene>
    <name evidence="1" type="ORF">AYR53_07380</name>
</gene>
<evidence type="ECO:0000313" key="1">
    <source>
        <dbReference type="EMBL" id="ANK62609.1"/>
    </source>
</evidence>
<evidence type="ECO:0000313" key="2">
    <source>
        <dbReference type="Proteomes" id="UP000078582"/>
    </source>
</evidence>
<keyword evidence="2" id="KW-1185">Reference proteome</keyword>
<dbReference type="RefSeq" id="WP_068223344.1">
    <property type="nucleotide sequence ID" value="NZ_CP014623.1"/>
</dbReference>
<reference evidence="1 2" key="1">
    <citation type="submission" date="2016-03" db="EMBL/GenBank/DDBJ databases">
        <title>Pediococcus and Lactobacillus from brewery environment - whole genome sequencing and assembly.</title>
        <authorList>
            <person name="Behr J."/>
            <person name="Geissler A.J."/>
            <person name="Vogel R.F."/>
        </authorList>
    </citation>
    <scope>NUCLEOTIDE SEQUENCE [LARGE SCALE GENOMIC DNA]</scope>
    <source>
        <strain evidence="1 2">TMW 1.1989</strain>
    </source>
</reference>
<dbReference type="Proteomes" id="UP000078582">
    <property type="component" value="Chromosome"/>
</dbReference>
<proteinExistence type="predicted"/>
<accession>A0A192H1D1</accession>
<name>A0A192H1D1_9LACO</name>
<protein>
    <submittedName>
        <fullName evidence="1">Uncharacterized protein</fullName>
    </submittedName>
</protein>
<dbReference type="KEGG" id="lbt:AYR52_02265"/>